<dbReference type="AlphaFoldDB" id="A0A0D6M0B6"/>
<keyword evidence="15" id="KW-1185">Reference proteome</keyword>
<protein>
    <recommendedName>
        <fullName evidence="10">Methionine synthase reductase</fullName>
        <ecNumber evidence="9">1.16.1.8</ecNumber>
    </recommendedName>
</protein>
<dbReference type="GO" id="GO:0010181">
    <property type="term" value="F:FMN binding"/>
    <property type="evidence" value="ECO:0007669"/>
    <property type="project" value="InterPro"/>
</dbReference>
<dbReference type="GO" id="GO:0050660">
    <property type="term" value="F:flavin adenine dinucleotide binding"/>
    <property type="evidence" value="ECO:0007669"/>
    <property type="project" value="TreeGrafter"/>
</dbReference>
<evidence type="ECO:0000256" key="6">
    <source>
        <dbReference type="ARBA" id="ARBA00022827"/>
    </source>
</evidence>
<dbReference type="PROSITE" id="PS50902">
    <property type="entry name" value="FLAVODOXIN_LIKE"/>
    <property type="match status" value="1"/>
</dbReference>
<dbReference type="Gene3D" id="3.40.50.360">
    <property type="match status" value="1"/>
</dbReference>
<evidence type="ECO:0000259" key="12">
    <source>
        <dbReference type="PROSITE" id="PS50902"/>
    </source>
</evidence>
<dbReference type="SUPFAM" id="SSF52218">
    <property type="entry name" value="Flavoproteins"/>
    <property type="match status" value="1"/>
</dbReference>
<evidence type="ECO:0000256" key="4">
    <source>
        <dbReference type="ARBA" id="ARBA00022630"/>
    </source>
</evidence>
<feature type="domain" description="Flavodoxin-like" evidence="12">
    <location>
        <begin position="11"/>
        <end position="154"/>
    </location>
</feature>
<proteinExistence type="predicted"/>
<evidence type="ECO:0000256" key="9">
    <source>
        <dbReference type="ARBA" id="ARBA00039088"/>
    </source>
</evidence>
<organism evidence="14 15">
    <name type="scientific">Ancylostoma ceylanicum</name>
    <dbReference type="NCBI Taxonomy" id="53326"/>
    <lineage>
        <taxon>Eukaryota</taxon>
        <taxon>Metazoa</taxon>
        <taxon>Ecdysozoa</taxon>
        <taxon>Nematoda</taxon>
        <taxon>Chromadorea</taxon>
        <taxon>Rhabditida</taxon>
        <taxon>Rhabditina</taxon>
        <taxon>Rhabditomorpha</taxon>
        <taxon>Strongyloidea</taxon>
        <taxon>Ancylostomatidae</taxon>
        <taxon>Ancylostomatinae</taxon>
        <taxon>Ancylostoma</taxon>
    </lineage>
</organism>
<keyword evidence="7" id="KW-0521">NADP</keyword>
<keyword evidence="8" id="KW-0560">Oxidoreductase</keyword>
<dbReference type="Pfam" id="PF00667">
    <property type="entry name" value="FAD_binding_1"/>
    <property type="match status" value="1"/>
</dbReference>
<dbReference type="GO" id="GO:0030586">
    <property type="term" value="F:[methionine synthase] reductase (NADPH) activity"/>
    <property type="evidence" value="ECO:0007669"/>
    <property type="project" value="UniProtKB-EC"/>
</dbReference>
<dbReference type="Gene3D" id="1.20.990.10">
    <property type="entry name" value="NADPH-cytochrome p450 Reductase, Chain A, domain 3"/>
    <property type="match status" value="1"/>
</dbReference>
<dbReference type="PRINTS" id="PR00371">
    <property type="entry name" value="FPNCR"/>
</dbReference>
<dbReference type="InterPro" id="IPR001709">
    <property type="entry name" value="Flavoprot_Pyr_Nucl_cyt_Rdtase"/>
</dbReference>
<feature type="domain" description="FAD-binding FR-type" evidence="13">
    <location>
        <begin position="281"/>
        <end position="524"/>
    </location>
</feature>
<dbReference type="InterPro" id="IPR039261">
    <property type="entry name" value="FNR_nucleotide-bd"/>
</dbReference>
<gene>
    <name evidence="14" type="ORF">ANCCEY_05134</name>
</gene>
<evidence type="ECO:0000256" key="11">
    <source>
        <dbReference type="SAM" id="MobiDB-lite"/>
    </source>
</evidence>
<dbReference type="Gene3D" id="2.40.30.10">
    <property type="entry name" value="Translation factors"/>
    <property type="match status" value="1"/>
</dbReference>
<dbReference type="GO" id="GO:0005829">
    <property type="term" value="C:cytosol"/>
    <property type="evidence" value="ECO:0007669"/>
    <property type="project" value="TreeGrafter"/>
</dbReference>
<keyword evidence="6" id="KW-0274">FAD</keyword>
<dbReference type="EC" id="1.16.1.8" evidence="9"/>
<dbReference type="PANTHER" id="PTHR19384">
    <property type="entry name" value="NITRIC OXIDE SYNTHASE-RELATED"/>
    <property type="match status" value="1"/>
</dbReference>
<feature type="region of interest" description="Disordered" evidence="11">
    <location>
        <begin position="182"/>
        <end position="220"/>
    </location>
</feature>
<dbReference type="FunFam" id="3.40.50.360:FF:000034">
    <property type="entry name" value="NADPH-dependent diflavin oxidoreductase 1"/>
    <property type="match status" value="1"/>
</dbReference>
<dbReference type="EMBL" id="KE124888">
    <property type="protein sequence ID" value="EPB75776.1"/>
    <property type="molecule type" value="Genomic_DNA"/>
</dbReference>
<comment type="cofactor">
    <cofactor evidence="2">
        <name>FAD</name>
        <dbReference type="ChEBI" id="CHEBI:57692"/>
    </cofactor>
</comment>
<dbReference type="SUPFAM" id="SSF63380">
    <property type="entry name" value="Riboflavin synthase domain-like"/>
    <property type="match status" value="1"/>
</dbReference>
<evidence type="ECO:0000259" key="13">
    <source>
        <dbReference type="PROSITE" id="PS51384"/>
    </source>
</evidence>
<evidence type="ECO:0000256" key="8">
    <source>
        <dbReference type="ARBA" id="ARBA00023002"/>
    </source>
</evidence>
<dbReference type="GO" id="GO:0050667">
    <property type="term" value="P:homocysteine metabolic process"/>
    <property type="evidence" value="ECO:0007669"/>
    <property type="project" value="TreeGrafter"/>
</dbReference>
<dbReference type="Gene3D" id="3.40.50.80">
    <property type="entry name" value="Nucleotide-binding domain of ferredoxin-NADP reductase (FNR) module"/>
    <property type="match status" value="1"/>
</dbReference>
<reference evidence="14 15" key="1">
    <citation type="submission" date="2013-05" db="EMBL/GenBank/DDBJ databases">
        <title>Draft genome of the parasitic nematode Anyclostoma ceylanicum.</title>
        <authorList>
            <person name="Mitreva M."/>
        </authorList>
    </citation>
    <scope>NUCLEOTIDE SEQUENCE [LARGE SCALE GENOMIC DNA]</scope>
</reference>
<evidence type="ECO:0000313" key="15">
    <source>
        <dbReference type="Proteomes" id="UP000054495"/>
    </source>
</evidence>
<comment type="cofactor">
    <cofactor evidence="1">
        <name>FMN</name>
        <dbReference type="ChEBI" id="CHEBI:58210"/>
    </cofactor>
</comment>
<dbReference type="InterPro" id="IPR008254">
    <property type="entry name" value="Flavodoxin/NO_synth"/>
</dbReference>
<name>A0A0D6M0B6_9BILA</name>
<evidence type="ECO:0000256" key="2">
    <source>
        <dbReference type="ARBA" id="ARBA00001974"/>
    </source>
</evidence>
<keyword evidence="3" id="KW-0028">Amino-acid biosynthesis</keyword>
<dbReference type="SUPFAM" id="SSF52343">
    <property type="entry name" value="Ferredoxin reductase-like, C-terminal NADP-linked domain"/>
    <property type="match status" value="1"/>
</dbReference>
<dbReference type="InterPro" id="IPR017927">
    <property type="entry name" value="FAD-bd_FR_type"/>
</dbReference>
<keyword evidence="5" id="KW-0288">FMN</keyword>
<evidence type="ECO:0000256" key="3">
    <source>
        <dbReference type="ARBA" id="ARBA00022605"/>
    </source>
</evidence>
<dbReference type="InterPro" id="IPR029039">
    <property type="entry name" value="Flavoprotein-like_sf"/>
</dbReference>
<evidence type="ECO:0000313" key="14">
    <source>
        <dbReference type="EMBL" id="EPB75776.1"/>
    </source>
</evidence>
<dbReference type="InterPro" id="IPR003097">
    <property type="entry name" value="CysJ-like_FAD-binding"/>
</dbReference>
<dbReference type="GO" id="GO:0009086">
    <property type="term" value="P:methionine biosynthetic process"/>
    <property type="evidence" value="ECO:0007669"/>
    <property type="project" value="TreeGrafter"/>
</dbReference>
<evidence type="ECO:0000256" key="5">
    <source>
        <dbReference type="ARBA" id="ARBA00022643"/>
    </source>
</evidence>
<sequence>MWSKMGAQGDFVILYGSHTGQAESIAKLIKERAEIVGLQPRLYTLDENEKQFHLEKEPFAVIVVSSTGDGDAPENAARFVRRLMRKSLKRNLLEDLDYALLGLGDSNYSTFQGVPKKIDTQLKYLGATPIIETGHADDQVGLELVVEPWIEELFKALVKRFDLDVSVLSRLTTKVEIAQKREVEEADSKNQSAAAEKEIEEVDGKKGSIDQEPSEPILSPHPYEYPDVSLIRGNAKVSSDPSLRVPVAPQEYLVCSVSHEKLDVNHGLSWQNGAKMVGIASVPYNVTVVGTALLTDADAVKPKHELVVDLGEHYSVLPYEPGDAFYFVVPNPAPEVNFILDRMGMLAIADQVCTVSVNPSTEKINPTIPPHVPPKSSLRHLFTYCLDIRRTPGRPILRALAEGAKDEQEKRRLLELTSAQGFTEFNDFVRQPGLSLADILFAFPSVRPSPDRLIELLPRLIPRSYSASSCRGRRVRFIYSVMNFTAENGRRYARNGLATDWLLGLKVGDTIQIMHKEPARFRLPPPSIPSSDAARMPLLMIGPGTGVAVFLAFCQHLLNIKLNEPENFPTVKSDELKSYVREGILTELILCESRVDGDRPKRVQDALRQRIGQVCDFIFNSGSDVPSRVFVCGDAKGMSKDVFLCFRDIIKEGRGKSDAEAMACLTEIQKADRYIEDTIDGTQRMLIALGRAIALTVGSPDAAVLP</sequence>
<dbReference type="InterPro" id="IPR001094">
    <property type="entry name" value="Flavdoxin-like"/>
</dbReference>
<evidence type="ECO:0000256" key="10">
    <source>
        <dbReference type="ARBA" id="ARBA00040659"/>
    </source>
</evidence>
<keyword evidence="4" id="KW-0285">Flavoprotein</keyword>
<dbReference type="PROSITE" id="PS51384">
    <property type="entry name" value="FAD_FR"/>
    <property type="match status" value="1"/>
</dbReference>
<dbReference type="Pfam" id="PF00258">
    <property type="entry name" value="Flavodoxin_1"/>
    <property type="match status" value="1"/>
</dbReference>
<dbReference type="InterPro" id="IPR017938">
    <property type="entry name" value="Riboflavin_synthase-like_b-brl"/>
</dbReference>
<dbReference type="InterPro" id="IPR023173">
    <property type="entry name" value="NADPH_Cyt_P450_Rdtase_alpha"/>
</dbReference>
<dbReference type="Proteomes" id="UP000054495">
    <property type="component" value="Unassembled WGS sequence"/>
</dbReference>
<accession>A0A0D6M0B6</accession>
<dbReference type="PANTHER" id="PTHR19384:SF84">
    <property type="entry name" value="METHIONINE SYNTHASE REDUCTASE"/>
    <property type="match status" value="1"/>
</dbReference>
<dbReference type="PRINTS" id="PR00369">
    <property type="entry name" value="FLAVODOXIN"/>
</dbReference>
<evidence type="ECO:0000256" key="7">
    <source>
        <dbReference type="ARBA" id="ARBA00022857"/>
    </source>
</evidence>
<evidence type="ECO:0000256" key="1">
    <source>
        <dbReference type="ARBA" id="ARBA00001917"/>
    </source>
</evidence>
<dbReference type="FunFam" id="1.20.990.10:FF:000007">
    <property type="entry name" value="Methionine synthase reductase"/>
    <property type="match status" value="1"/>
</dbReference>